<evidence type="ECO:0000259" key="9">
    <source>
        <dbReference type="PROSITE" id="PS50113"/>
    </source>
</evidence>
<evidence type="ECO:0000256" key="6">
    <source>
        <dbReference type="SAM" id="Coils"/>
    </source>
</evidence>
<keyword evidence="4" id="KW-0418">Kinase</keyword>
<protein>
    <submittedName>
        <fullName evidence="11">PAS domain S-box-containing protein</fullName>
    </submittedName>
</protein>
<dbReference type="CDD" id="cd00130">
    <property type="entry name" value="PAS"/>
    <property type="match status" value="1"/>
</dbReference>
<dbReference type="Pfam" id="PF00989">
    <property type="entry name" value="PAS"/>
    <property type="match status" value="1"/>
</dbReference>
<dbReference type="PANTHER" id="PTHR24421:SF59">
    <property type="entry name" value="OXYGEN SENSOR HISTIDINE KINASE NREB"/>
    <property type="match status" value="1"/>
</dbReference>
<dbReference type="SMART" id="SM00387">
    <property type="entry name" value="HATPase_c"/>
    <property type="match status" value="1"/>
</dbReference>
<evidence type="ECO:0000256" key="2">
    <source>
        <dbReference type="ARBA" id="ARBA00022553"/>
    </source>
</evidence>
<organism evidence="11 12">
    <name type="scientific">Caballeronia udeis</name>
    <dbReference type="NCBI Taxonomy" id="1232866"/>
    <lineage>
        <taxon>Bacteria</taxon>
        <taxon>Pseudomonadati</taxon>
        <taxon>Pseudomonadota</taxon>
        <taxon>Betaproteobacteria</taxon>
        <taxon>Burkholderiales</taxon>
        <taxon>Burkholderiaceae</taxon>
        <taxon>Caballeronia</taxon>
    </lineage>
</organism>
<name>A0ABW8MT50_9BURK</name>
<dbReference type="PROSITE" id="PS50112">
    <property type="entry name" value="PAS"/>
    <property type="match status" value="1"/>
</dbReference>
<dbReference type="SUPFAM" id="SSF55874">
    <property type="entry name" value="ATPase domain of HSP90 chaperone/DNA topoisomerase II/histidine kinase"/>
    <property type="match status" value="1"/>
</dbReference>
<dbReference type="Pfam" id="PF02518">
    <property type="entry name" value="HATPase_c"/>
    <property type="match status" value="1"/>
</dbReference>
<dbReference type="InterPro" id="IPR003594">
    <property type="entry name" value="HATPase_dom"/>
</dbReference>
<dbReference type="PANTHER" id="PTHR24421">
    <property type="entry name" value="NITRATE/NITRITE SENSOR PROTEIN NARX-RELATED"/>
    <property type="match status" value="1"/>
</dbReference>
<keyword evidence="12" id="KW-1185">Reference proteome</keyword>
<reference evidence="11 12" key="1">
    <citation type="submission" date="2024-11" db="EMBL/GenBank/DDBJ databases">
        <title>Using genomics to understand microbial adaptation to soil warming.</title>
        <authorList>
            <person name="Deangelis K.M. PhD."/>
        </authorList>
    </citation>
    <scope>NUCLEOTIDE SEQUENCE [LARGE SCALE GENOMIC DNA]</scope>
    <source>
        <strain evidence="11 12">GAS97</strain>
    </source>
</reference>
<dbReference type="InterPro" id="IPR050482">
    <property type="entry name" value="Sensor_HK_TwoCompSys"/>
</dbReference>
<evidence type="ECO:0000256" key="1">
    <source>
        <dbReference type="ARBA" id="ARBA00004370"/>
    </source>
</evidence>
<dbReference type="EMBL" id="JBIYDN010000029">
    <property type="protein sequence ID" value="MFK4446899.1"/>
    <property type="molecule type" value="Genomic_DNA"/>
</dbReference>
<keyword evidence="3" id="KW-0808">Transferase</keyword>
<keyword evidence="5" id="KW-0902">Two-component regulatory system</keyword>
<dbReference type="SUPFAM" id="SSF158472">
    <property type="entry name" value="HAMP domain-like"/>
    <property type="match status" value="1"/>
</dbReference>
<evidence type="ECO:0000259" key="10">
    <source>
        <dbReference type="PROSITE" id="PS50885"/>
    </source>
</evidence>
<dbReference type="InterPro" id="IPR011712">
    <property type="entry name" value="Sig_transdc_His_kin_sub3_dim/P"/>
</dbReference>
<dbReference type="PROSITE" id="PS50885">
    <property type="entry name" value="HAMP"/>
    <property type="match status" value="1"/>
</dbReference>
<dbReference type="NCBIfam" id="TIGR00229">
    <property type="entry name" value="sensory_box"/>
    <property type="match status" value="1"/>
</dbReference>
<keyword evidence="7" id="KW-1133">Transmembrane helix</keyword>
<dbReference type="InterPro" id="IPR003660">
    <property type="entry name" value="HAMP_dom"/>
</dbReference>
<dbReference type="CDD" id="cd16917">
    <property type="entry name" value="HATPase_UhpB-NarQ-NarX-like"/>
    <property type="match status" value="1"/>
</dbReference>
<dbReference type="Proteomes" id="UP001620514">
    <property type="component" value="Unassembled WGS sequence"/>
</dbReference>
<dbReference type="Gene3D" id="3.30.565.10">
    <property type="entry name" value="Histidine kinase-like ATPase, C-terminal domain"/>
    <property type="match status" value="1"/>
</dbReference>
<keyword evidence="7" id="KW-0812">Transmembrane</keyword>
<feature type="domain" description="HAMP" evidence="10">
    <location>
        <begin position="181"/>
        <end position="233"/>
    </location>
</feature>
<evidence type="ECO:0000256" key="4">
    <source>
        <dbReference type="ARBA" id="ARBA00022777"/>
    </source>
</evidence>
<gene>
    <name evidence="11" type="ORF">ABH943_006931</name>
</gene>
<feature type="domain" description="PAS" evidence="8">
    <location>
        <begin position="238"/>
        <end position="276"/>
    </location>
</feature>
<dbReference type="InterPro" id="IPR000700">
    <property type="entry name" value="PAS-assoc_C"/>
</dbReference>
<keyword evidence="6" id="KW-0175">Coiled coil</keyword>
<dbReference type="InterPro" id="IPR035965">
    <property type="entry name" value="PAS-like_dom_sf"/>
</dbReference>
<feature type="transmembrane region" description="Helical" evidence="7">
    <location>
        <begin position="159"/>
        <end position="179"/>
    </location>
</feature>
<accession>A0ABW8MT50</accession>
<dbReference type="InterPro" id="IPR000014">
    <property type="entry name" value="PAS"/>
</dbReference>
<evidence type="ECO:0000259" key="8">
    <source>
        <dbReference type="PROSITE" id="PS50112"/>
    </source>
</evidence>
<evidence type="ECO:0000313" key="12">
    <source>
        <dbReference type="Proteomes" id="UP001620514"/>
    </source>
</evidence>
<dbReference type="Pfam" id="PF00672">
    <property type="entry name" value="HAMP"/>
    <property type="match status" value="1"/>
</dbReference>
<feature type="coiled-coil region" evidence="6">
    <location>
        <begin position="353"/>
        <end position="408"/>
    </location>
</feature>
<evidence type="ECO:0000256" key="5">
    <source>
        <dbReference type="ARBA" id="ARBA00023012"/>
    </source>
</evidence>
<evidence type="ECO:0000256" key="7">
    <source>
        <dbReference type="SAM" id="Phobius"/>
    </source>
</evidence>
<dbReference type="Gene3D" id="1.20.5.1930">
    <property type="match status" value="1"/>
</dbReference>
<sequence length="608" mass="67376">MIRFSPRYLLRSLSLHTKLMVALAVLVALVAGTFAYFAAEHERERRLVALEQRATRIADLLSRSLAQPLWNVDRNAIDEQLAALAPNPEVIEFTVTAANYGIVSTIKGPHPNDPAGRVVRIRSIEYTPLGDAPREKIGEVRVVFTRAVAEQAIGAARGVILWTVAAFVAMLYVATFVLLKRMVYGPISRLEEMVDRIASGDFQARCIVESGDELGLLATRVNAMADRLHHSTTSLRINERKYRSIVENALEGIFLLDRCGRLNEANPAMARLLGYETPAELIAASAAASYSLPFSPAQTRKLFESLRVTGEIIGFELRLTCRDGTPIWVQLNARGASVIGGDPPFLEGLMTDVTARKRSMETLRRHRDQLEQEVAERKRTEVELLASRERLRQLSAHLEAIREEERKRIAMEIHDDLGQLLTALKMDVSLLRMQLANDSAASHKADGMRDLVEKTIGIVRNVASHLRPAALNFGLASALDWLAQDFRRHARIPCHFHLEGPEPRLPDACATAIFRIAQESLTNVARHANASRVDVTLCHTERGIELTIRDNGRGFDVVAARDGYSYGLLGMTERARLIDAQLHVESTADSGSVIHLHVGANSVSLLSE</sequence>
<evidence type="ECO:0000313" key="11">
    <source>
        <dbReference type="EMBL" id="MFK4446899.1"/>
    </source>
</evidence>
<dbReference type="InterPro" id="IPR013767">
    <property type="entry name" value="PAS_fold"/>
</dbReference>
<keyword evidence="7" id="KW-0472">Membrane</keyword>
<comment type="subcellular location">
    <subcellularLocation>
        <location evidence="1">Membrane</location>
    </subcellularLocation>
</comment>
<dbReference type="CDD" id="cd06225">
    <property type="entry name" value="HAMP"/>
    <property type="match status" value="1"/>
</dbReference>
<dbReference type="SMART" id="SM00304">
    <property type="entry name" value="HAMP"/>
    <property type="match status" value="1"/>
</dbReference>
<dbReference type="RefSeq" id="WP_404612095.1">
    <property type="nucleotide sequence ID" value="NZ_JBIYDN010000029.1"/>
</dbReference>
<dbReference type="SUPFAM" id="SSF55785">
    <property type="entry name" value="PYP-like sensor domain (PAS domain)"/>
    <property type="match status" value="1"/>
</dbReference>
<keyword evidence="2" id="KW-0597">Phosphoprotein</keyword>
<dbReference type="SMART" id="SM00091">
    <property type="entry name" value="PAS"/>
    <property type="match status" value="1"/>
</dbReference>
<proteinExistence type="predicted"/>
<dbReference type="InterPro" id="IPR036890">
    <property type="entry name" value="HATPase_C_sf"/>
</dbReference>
<evidence type="ECO:0000256" key="3">
    <source>
        <dbReference type="ARBA" id="ARBA00022679"/>
    </source>
</evidence>
<comment type="caution">
    <text evidence="11">The sequence shown here is derived from an EMBL/GenBank/DDBJ whole genome shotgun (WGS) entry which is preliminary data.</text>
</comment>
<feature type="domain" description="PAC" evidence="9">
    <location>
        <begin position="313"/>
        <end position="365"/>
    </location>
</feature>
<dbReference type="Gene3D" id="6.10.340.10">
    <property type="match status" value="1"/>
</dbReference>
<dbReference type="PROSITE" id="PS50113">
    <property type="entry name" value="PAC"/>
    <property type="match status" value="1"/>
</dbReference>
<dbReference type="Gene3D" id="3.30.450.20">
    <property type="entry name" value="PAS domain"/>
    <property type="match status" value="1"/>
</dbReference>
<dbReference type="Pfam" id="PF07730">
    <property type="entry name" value="HisKA_3"/>
    <property type="match status" value="1"/>
</dbReference>